<dbReference type="AlphaFoldDB" id="A0A2G5UYX2"/>
<dbReference type="EMBL" id="PDUG01000002">
    <property type="protein sequence ID" value="PIC44621.1"/>
    <property type="molecule type" value="Genomic_DNA"/>
</dbReference>
<evidence type="ECO:0000313" key="2">
    <source>
        <dbReference type="Proteomes" id="UP000230233"/>
    </source>
</evidence>
<name>A0A2G5UYX2_9PELO</name>
<comment type="caution">
    <text evidence="1">The sequence shown here is derived from an EMBL/GenBank/DDBJ whole genome shotgun (WGS) entry which is preliminary data.</text>
</comment>
<keyword evidence="2" id="KW-1185">Reference proteome</keyword>
<dbReference type="Proteomes" id="UP000230233">
    <property type="component" value="Chromosome II"/>
</dbReference>
<dbReference type="GO" id="GO:0031462">
    <property type="term" value="C:Cul2-RING ubiquitin ligase complex"/>
    <property type="evidence" value="ECO:0007669"/>
    <property type="project" value="TreeGrafter"/>
</dbReference>
<dbReference type="OrthoDB" id="663146at2759"/>
<proteinExistence type="predicted"/>
<evidence type="ECO:0000313" key="1">
    <source>
        <dbReference type="EMBL" id="PIC44621.1"/>
    </source>
</evidence>
<accession>A0A2G5UYX2</accession>
<dbReference type="PANTHER" id="PTHR12904">
    <property type="match status" value="1"/>
</dbReference>
<sequence>MFFSSLFQLAVKSVAQHIHNEKIPLDFHLNTKSSNAVVRELLKLDPENIRKLEKYRKQLSKLTELDLRKCRIDERVVLNLKNFKLNSLEFGELHLLKREFPDPTNIYGIDVVSLLEEAVNTDSREIMIHLGFTGQEEAFMSGWEKKISKLFPYLQSIKIIFKRFNERCPFSSFCVSFPNLRVLDISYARDLSSLNGIKNLRNLQKLVMCNAGIRNFHGYQELSELKNLKVLEVSGEDNPNVISRVRVIRNLLTAEVRMESLEFLDCSMTPVEDHELKTFVERHPKLKTVVAITTGCDELYIPTIDLLKFNSPHSTVKSLEYALTNESNVLADRCMKYIYQKLNTNHEQLNDSEIRVFLNVLCYVLRVAKDEWAKPWAVHCFFESNFFETERFFTTFSLEIPGIVELIFKSLNNSKRQLNYFSLLSILKIFKRIVDFSRCGRVLQDRLLSFIMEKTVELQCPYPENIREVTSILIEANRFMSVDQYSKMCNNKKVIKGLFDFAHKLITFDPSSYQQIMEIIVSHLTRATENTLNYLVSNCQVVEKWFKYVMIISQSPNNTSLKDRLQIELRLIKVINPNVRDEKAEALMACSILSLLLAKNLFDDQEYLNNIIEEFNESWSRSNILDCPNVTGVLNAILNSKHSKDESICFGLKLMSTSINATDFVTKEYWNWIRATSERIRNNQKLAKTTRESASAVLYEMVMSDTRWKS</sequence>
<organism evidence="1 2">
    <name type="scientific">Caenorhabditis nigoni</name>
    <dbReference type="NCBI Taxonomy" id="1611254"/>
    <lineage>
        <taxon>Eukaryota</taxon>
        <taxon>Metazoa</taxon>
        <taxon>Ecdysozoa</taxon>
        <taxon>Nematoda</taxon>
        <taxon>Chromadorea</taxon>
        <taxon>Rhabditida</taxon>
        <taxon>Rhabditina</taxon>
        <taxon>Rhabditomorpha</taxon>
        <taxon>Rhabditoidea</taxon>
        <taxon>Rhabditidae</taxon>
        <taxon>Peloderinae</taxon>
        <taxon>Caenorhabditis</taxon>
    </lineage>
</organism>
<protein>
    <submittedName>
        <fullName evidence="1">Uncharacterized protein</fullName>
    </submittedName>
</protein>
<dbReference type="PANTHER" id="PTHR12904:SF28">
    <property type="entry name" value="ATP SYNTHASE SUBUNIT ALPHA-RELATED"/>
    <property type="match status" value="1"/>
</dbReference>
<dbReference type="SUPFAM" id="SSF52047">
    <property type="entry name" value="RNI-like"/>
    <property type="match status" value="1"/>
</dbReference>
<gene>
    <name evidence="1" type="primary">Cnig_chr_II.g4927</name>
    <name evidence="1" type="ORF">B9Z55_004927</name>
</gene>
<dbReference type="Gene3D" id="3.80.10.10">
    <property type="entry name" value="Ribonuclease Inhibitor"/>
    <property type="match status" value="1"/>
</dbReference>
<reference evidence="2" key="1">
    <citation type="submission" date="2017-10" db="EMBL/GenBank/DDBJ databases">
        <title>Rapid genome shrinkage in a self-fertile nematode reveals novel sperm competition proteins.</title>
        <authorList>
            <person name="Yin D."/>
            <person name="Schwarz E.M."/>
            <person name="Thomas C.G."/>
            <person name="Felde R.L."/>
            <person name="Korf I.F."/>
            <person name="Cutter A.D."/>
            <person name="Schartner C.M."/>
            <person name="Ralston E.J."/>
            <person name="Meyer B.J."/>
            <person name="Haag E.S."/>
        </authorList>
    </citation>
    <scope>NUCLEOTIDE SEQUENCE [LARGE SCALE GENOMIC DNA]</scope>
    <source>
        <strain evidence="2">JU1422</strain>
    </source>
</reference>
<dbReference type="InterPro" id="IPR051341">
    <property type="entry name" value="Zyg-11_UBL_adapter"/>
</dbReference>
<dbReference type="InterPro" id="IPR032675">
    <property type="entry name" value="LRR_dom_sf"/>
</dbReference>